<name>A0A3P5XBG7_9BACL</name>
<comment type="subcellular location">
    <subcellularLocation>
        <location evidence="1">Cell membrane</location>
        <topology evidence="1">Multi-pass membrane protein</topology>
    </subcellularLocation>
</comment>
<evidence type="ECO:0000256" key="8">
    <source>
        <dbReference type="SAM" id="MobiDB-lite"/>
    </source>
</evidence>
<evidence type="ECO:0000313" key="11">
    <source>
        <dbReference type="Proteomes" id="UP000270468"/>
    </source>
</evidence>
<evidence type="ECO:0000256" key="3">
    <source>
        <dbReference type="ARBA" id="ARBA00022475"/>
    </source>
</evidence>
<evidence type="ECO:0000256" key="4">
    <source>
        <dbReference type="ARBA" id="ARBA00022692"/>
    </source>
</evidence>
<dbReference type="PANTHER" id="PTHR30294">
    <property type="entry name" value="MEMBRANE COMPONENT OF ABC TRANSPORTER YHHJ-RELATED"/>
    <property type="match status" value="1"/>
</dbReference>
<feature type="transmembrane region" description="Helical" evidence="9">
    <location>
        <begin position="808"/>
        <end position="828"/>
    </location>
</feature>
<keyword evidence="11" id="KW-1185">Reference proteome</keyword>
<accession>A0A3P5XBG7</accession>
<gene>
    <name evidence="10" type="ORF">FILTAD_01107</name>
</gene>
<dbReference type="Proteomes" id="UP000270468">
    <property type="component" value="Unassembled WGS sequence"/>
</dbReference>
<evidence type="ECO:0000256" key="7">
    <source>
        <dbReference type="SAM" id="Coils"/>
    </source>
</evidence>
<sequence length="944" mass="104785">MNYKSVRTLKVIAGIVLIVAIPILFFQLMGVSILDVKESNKRVIAIVNEDLGVAKDEEAIEMGKEVTSILAKDSPYEWKVMGRGAAVNGLKSSQYEAIVYIPSDFSENIMSYDQENPQKAKFSYDVQRQKIGSKKEKVLHEIETATDRVNEKISTLYWSYVAQEMNHIKKEFTTILGKETAFLSTMSAYYEPGAETLAVEMNKQKIQMEDLLSTMGNANNAHDRRIENAESFEVQMHEFITYVTEYKSFQEKQKEVLQQIQDDSLAKIHLAATNQVKQFNETVQSLEDSNQQLNSKIKNVNEKIDANQQQFEALSDLRQNEVNRQMKDLLVVQGTAIDRYNDTVLKNLEKGIREGKSGTPVTGSANPSATQQKSQAIKKEMDQKAVAKTQAQLPGLEQEQTKIDEILVALSALKDNVTATDPQSPILPELERVSSELAKVPSILTEKVNLWSGKKKEDADDYLAASTNYGSLFENYNSLYNDYESARHLLNSYPADTARIMAEINQKEASLLAHKSLSAERKSRLEKLFALGAKSTNTEALLSYYSTLEQFKYTLDEQGQGVHKDELLKDEILTSLLKNVVDINEIELDGWNRVGEGIPESQLGMTNLSTTFAAMMSGYKETVQEQHSALLTELNSIDEQANAILTQIQTPSVMIPSGEPVASTSGEQVAASQQNTTNQLLSLSEMMSSLSNRQGSLVEYAGDLQAKANDLNETTTVFSDKWGTNVDEMAKFEDDIQGFLANTYVDGQENGYVFNHFVNPLQVKSEASVADEVKKVPPVILFIILLISSLLIGFFSHRFKEGTIGLRLGMTGILSVIVGLIVSLYSINMYVLNDERAVEWTLFTILLLLAGAALIHTALDFGQVPGWGAGIGLMCLYISPLLVLAVPEFDVPDVLSTVYMSIKYEAETSFLSGAAIVGVIAVAMLLVSFFINKYKLTEPTGAEQ</sequence>
<dbReference type="Gene3D" id="3.40.1710.10">
    <property type="entry name" value="abc type-2 transporter like domain"/>
    <property type="match status" value="1"/>
</dbReference>
<evidence type="ECO:0000256" key="2">
    <source>
        <dbReference type="ARBA" id="ARBA00008338"/>
    </source>
</evidence>
<dbReference type="OrthoDB" id="4974788at2"/>
<feature type="region of interest" description="Disordered" evidence="8">
    <location>
        <begin position="351"/>
        <end position="381"/>
    </location>
</feature>
<evidence type="ECO:0008006" key="12">
    <source>
        <dbReference type="Google" id="ProtNLM"/>
    </source>
</evidence>
<dbReference type="RefSeq" id="WP_124069531.1">
    <property type="nucleotide sequence ID" value="NZ_CBCRXF010000015.1"/>
</dbReference>
<keyword evidence="4 9" id="KW-0812">Transmembrane</keyword>
<evidence type="ECO:0000313" key="10">
    <source>
        <dbReference type="EMBL" id="VDC24844.1"/>
    </source>
</evidence>
<feature type="transmembrane region" description="Helical" evidence="9">
    <location>
        <begin position="866"/>
        <end position="889"/>
    </location>
</feature>
<evidence type="ECO:0000256" key="6">
    <source>
        <dbReference type="ARBA" id="ARBA00023136"/>
    </source>
</evidence>
<protein>
    <recommendedName>
        <fullName evidence="12">Type VII secretion protein EsaA</fullName>
    </recommendedName>
</protein>
<dbReference type="AlphaFoldDB" id="A0A3P5XBG7"/>
<keyword evidence="6 9" id="KW-0472">Membrane</keyword>
<evidence type="ECO:0000256" key="9">
    <source>
        <dbReference type="SAM" id="Phobius"/>
    </source>
</evidence>
<feature type="transmembrane region" description="Helical" evidence="9">
    <location>
        <begin position="909"/>
        <end position="931"/>
    </location>
</feature>
<feature type="transmembrane region" description="Helical" evidence="9">
    <location>
        <begin position="840"/>
        <end position="859"/>
    </location>
</feature>
<feature type="transmembrane region" description="Helical" evidence="9">
    <location>
        <begin position="12"/>
        <end position="34"/>
    </location>
</feature>
<feature type="transmembrane region" description="Helical" evidence="9">
    <location>
        <begin position="776"/>
        <end position="796"/>
    </location>
</feature>
<dbReference type="EMBL" id="UXAV01000031">
    <property type="protein sequence ID" value="VDC24844.1"/>
    <property type="molecule type" value="Genomic_DNA"/>
</dbReference>
<keyword evidence="7" id="KW-0175">Coiled coil</keyword>
<keyword evidence="5 9" id="KW-1133">Transmembrane helix</keyword>
<feature type="coiled-coil region" evidence="7">
    <location>
        <begin position="276"/>
        <end position="317"/>
    </location>
</feature>
<dbReference type="InterPro" id="IPR051449">
    <property type="entry name" value="ABC-2_transporter_component"/>
</dbReference>
<evidence type="ECO:0000256" key="5">
    <source>
        <dbReference type="ARBA" id="ARBA00022989"/>
    </source>
</evidence>
<dbReference type="PANTHER" id="PTHR30294:SF29">
    <property type="entry name" value="MULTIDRUG ABC TRANSPORTER PERMEASE YBHS-RELATED"/>
    <property type="match status" value="1"/>
</dbReference>
<feature type="compositionally biased region" description="Polar residues" evidence="8">
    <location>
        <begin position="359"/>
        <end position="375"/>
    </location>
</feature>
<dbReference type="GO" id="GO:0005886">
    <property type="term" value="C:plasma membrane"/>
    <property type="evidence" value="ECO:0007669"/>
    <property type="project" value="UniProtKB-SubCell"/>
</dbReference>
<keyword evidence="3" id="KW-1003">Cell membrane</keyword>
<dbReference type="InterPro" id="IPR023838">
    <property type="entry name" value="T7SS_EsaA"/>
</dbReference>
<comment type="similarity">
    <text evidence="2">Belongs to the EsaA family.</text>
</comment>
<dbReference type="NCBIfam" id="TIGR03929">
    <property type="entry name" value="T7_esaA_Nterm"/>
    <property type="match status" value="1"/>
</dbReference>
<reference evidence="10 11" key="1">
    <citation type="submission" date="2018-11" db="EMBL/GenBank/DDBJ databases">
        <authorList>
            <person name="Criscuolo A."/>
        </authorList>
    </citation>
    <scope>NUCLEOTIDE SEQUENCE [LARGE SCALE GENOMIC DNA]</scope>
    <source>
        <strain evidence="10">ATB-66</strain>
    </source>
</reference>
<evidence type="ECO:0000256" key="1">
    <source>
        <dbReference type="ARBA" id="ARBA00004651"/>
    </source>
</evidence>
<organism evidence="10 11">
    <name type="scientific">Filibacter tadaridae</name>
    <dbReference type="NCBI Taxonomy" id="2483811"/>
    <lineage>
        <taxon>Bacteria</taxon>
        <taxon>Bacillati</taxon>
        <taxon>Bacillota</taxon>
        <taxon>Bacilli</taxon>
        <taxon>Bacillales</taxon>
        <taxon>Caryophanaceae</taxon>
        <taxon>Filibacter</taxon>
    </lineage>
</organism>
<proteinExistence type="inferred from homology"/>